<evidence type="ECO:0000313" key="2">
    <source>
        <dbReference type="Proteomes" id="UP000789342"/>
    </source>
</evidence>
<comment type="caution">
    <text evidence="1">The sequence shown here is derived from an EMBL/GenBank/DDBJ whole genome shotgun (WGS) entry which is preliminary data.</text>
</comment>
<name>A0A9N9IP37_9GLOM</name>
<gene>
    <name evidence="1" type="ORF">AMORRO_LOCUS14906</name>
</gene>
<accession>A0A9N9IP37</accession>
<feature type="non-terminal residue" evidence="1">
    <location>
        <position position="1"/>
    </location>
</feature>
<evidence type="ECO:0000313" key="1">
    <source>
        <dbReference type="EMBL" id="CAG8743871.1"/>
    </source>
</evidence>
<proteinExistence type="predicted"/>
<dbReference type="OrthoDB" id="2313603at2759"/>
<keyword evidence="2" id="KW-1185">Reference proteome</keyword>
<sequence length="48" mass="5494">VQNVPISYSLQQIDPLYFKNEGEFPVGVAKDTNTTLSLIYDIFIECNR</sequence>
<dbReference type="Proteomes" id="UP000789342">
    <property type="component" value="Unassembled WGS sequence"/>
</dbReference>
<dbReference type="EMBL" id="CAJVPV010031929">
    <property type="protein sequence ID" value="CAG8743871.1"/>
    <property type="molecule type" value="Genomic_DNA"/>
</dbReference>
<feature type="non-terminal residue" evidence="1">
    <location>
        <position position="48"/>
    </location>
</feature>
<protein>
    <submittedName>
        <fullName evidence="1">16655_t:CDS:1</fullName>
    </submittedName>
</protein>
<reference evidence="1" key="1">
    <citation type="submission" date="2021-06" db="EMBL/GenBank/DDBJ databases">
        <authorList>
            <person name="Kallberg Y."/>
            <person name="Tangrot J."/>
            <person name="Rosling A."/>
        </authorList>
    </citation>
    <scope>NUCLEOTIDE SEQUENCE</scope>
    <source>
        <strain evidence="1">CL551</strain>
    </source>
</reference>
<organism evidence="1 2">
    <name type="scientific">Acaulospora morrowiae</name>
    <dbReference type="NCBI Taxonomy" id="94023"/>
    <lineage>
        <taxon>Eukaryota</taxon>
        <taxon>Fungi</taxon>
        <taxon>Fungi incertae sedis</taxon>
        <taxon>Mucoromycota</taxon>
        <taxon>Glomeromycotina</taxon>
        <taxon>Glomeromycetes</taxon>
        <taxon>Diversisporales</taxon>
        <taxon>Acaulosporaceae</taxon>
        <taxon>Acaulospora</taxon>
    </lineage>
</organism>
<dbReference type="AlphaFoldDB" id="A0A9N9IP37"/>